<dbReference type="GO" id="GO:0003729">
    <property type="term" value="F:mRNA binding"/>
    <property type="evidence" value="ECO:0007669"/>
    <property type="project" value="InterPro"/>
</dbReference>
<accession>A0A2V0PLA6</accession>
<dbReference type="Gene3D" id="4.10.1000.10">
    <property type="entry name" value="Zinc finger, CCCH-type"/>
    <property type="match status" value="2"/>
</dbReference>
<dbReference type="PANTHER" id="PTHR12547:SF18">
    <property type="entry name" value="PROTEIN TIS11"/>
    <property type="match status" value="1"/>
</dbReference>
<feature type="zinc finger region" description="C3H1-type" evidence="5">
    <location>
        <begin position="98"/>
        <end position="125"/>
    </location>
</feature>
<evidence type="ECO:0000256" key="4">
    <source>
        <dbReference type="ARBA" id="ARBA00022833"/>
    </source>
</evidence>
<dbReference type="SMART" id="SM00356">
    <property type="entry name" value="ZnF_C3H1"/>
    <property type="match status" value="2"/>
</dbReference>
<keyword evidence="4 5" id="KW-0862">Zinc</keyword>
<dbReference type="PANTHER" id="PTHR12547">
    <property type="entry name" value="CCCH ZINC FINGER/TIS11-RELATED"/>
    <property type="match status" value="1"/>
</dbReference>
<feature type="domain" description="C3H1-type" evidence="6">
    <location>
        <begin position="98"/>
        <end position="125"/>
    </location>
</feature>
<evidence type="ECO:0000256" key="5">
    <source>
        <dbReference type="PROSITE-ProRule" id="PRU00723"/>
    </source>
</evidence>
<dbReference type="Proteomes" id="UP000247498">
    <property type="component" value="Unassembled WGS sequence"/>
</dbReference>
<gene>
    <name evidence="7" type="ORF">Rsub_10864</name>
</gene>
<evidence type="ECO:0000256" key="2">
    <source>
        <dbReference type="ARBA" id="ARBA00022737"/>
    </source>
</evidence>
<dbReference type="PROSITE" id="PS50103">
    <property type="entry name" value="ZF_C3H1"/>
    <property type="match status" value="2"/>
</dbReference>
<dbReference type="OrthoDB" id="544074at2759"/>
<dbReference type="FunFam" id="4.10.1000.10:FF:000003">
    <property type="entry name" value="Zinc finger CCCH domain-containing protein"/>
    <property type="match status" value="2"/>
</dbReference>
<evidence type="ECO:0000256" key="1">
    <source>
        <dbReference type="ARBA" id="ARBA00022723"/>
    </source>
</evidence>
<evidence type="ECO:0000313" key="7">
    <source>
        <dbReference type="EMBL" id="GBF98117.1"/>
    </source>
</evidence>
<dbReference type="InParanoid" id="A0A2V0PLA6"/>
<dbReference type="AlphaFoldDB" id="A0A2V0PLA6"/>
<dbReference type="Pfam" id="PF00642">
    <property type="entry name" value="zf-CCCH"/>
    <property type="match status" value="2"/>
</dbReference>
<keyword evidence="1 5" id="KW-0479">Metal-binding</keyword>
<dbReference type="InterPro" id="IPR045877">
    <property type="entry name" value="ZFP36-like"/>
</dbReference>
<evidence type="ECO:0000256" key="3">
    <source>
        <dbReference type="ARBA" id="ARBA00022771"/>
    </source>
</evidence>
<name>A0A2V0PLA6_9CHLO</name>
<protein>
    <recommendedName>
        <fullName evidence="6">C3H1-type domain-containing protein</fullName>
    </recommendedName>
</protein>
<evidence type="ECO:0000313" key="8">
    <source>
        <dbReference type="Proteomes" id="UP000247498"/>
    </source>
</evidence>
<dbReference type="STRING" id="307507.A0A2V0PLA6"/>
<sequence length="383" mass="38222">MAGMPAAQGAAQMGMMAPGAMGGMGGMGGMMMMPGMDMSAFGGMDLSSLAMMGAMPLMGAGAMGGMAHGMGGMGGMPGAAMMGMGGMGGMPPAGDNSFFKTRMCHKWQEGKCNYGPGCRYAHGEADLRPSVQGAQPGAGAAAGGMPAGMGIGMGSGPSKAGAIGKNPEIHKTRLCERFMQTGMCPYGTKCTFAHGEQDLRQPGELMAVVQTRGPAAAMRSSAAAPVGAGGIGPALPPGGMGAVSVGIKRQRVDGEAAAVAPEQEILPLNGVGFDMSALQQRFEALKQEINSFAADTGASVAVFAIGGILSDAPDTQPDDVASDAIQRPLTAAAADPRMRLAVVKYGSGGVARQLVGRPEIVKFVCARGAKALSELADRGAAGA</sequence>
<dbReference type="GO" id="GO:0010468">
    <property type="term" value="P:regulation of gene expression"/>
    <property type="evidence" value="ECO:0007669"/>
    <property type="project" value="UniProtKB-ARBA"/>
</dbReference>
<keyword evidence="3 5" id="KW-0863">Zinc-finger</keyword>
<dbReference type="SUPFAM" id="SSF90229">
    <property type="entry name" value="CCCH zinc finger"/>
    <property type="match status" value="2"/>
</dbReference>
<reference evidence="7 8" key="1">
    <citation type="journal article" date="2018" name="Sci. Rep.">
        <title>Raphidocelis subcapitata (=Pseudokirchneriella subcapitata) provides an insight into genome evolution and environmental adaptations in the Sphaeropleales.</title>
        <authorList>
            <person name="Suzuki S."/>
            <person name="Yamaguchi H."/>
            <person name="Nakajima N."/>
            <person name="Kawachi M."/>
        </authorList>
    </citation>
    <scope>NUCLEOTIDE SEQUENCE [LARGE SCALE GENOMIC DNA]</scope>
    <source>
        <strain evidence="7 8">NIES-35</strain>
    </source>
</reference>
<comment type="caution">
    <text evidence="7">The sequence shown here is derived from an EMBL/GenBank/DDBJ whole genome shotgun (WGS) entry which is preliminary data.</text>
</comment>
<keyword evidence="2" id="KW-0677">Repeat</keyword>
<dbReference type="EMBL" id="BDRX01000116">
    <property type="protein sequence ID" value="GBF98117.1"/>
    <property type="molecule type" value="Genomic_DNA"/>
</dbReference>
<dbReference type="InterPro" id="IPR036855">
    <property type="entry name" value="Znf_CCCH_sf"/>
</dbReference>
<feature type="zinc finger region" description="C3H1-type" evidence="5">
    <location>
        <begin position="169"/>
        <end position="197"/>
    </location>
</feature>
<evidence type="ECO:0000259" key="6">
    <source>
        <dbReference type="PROSITE" id="PS50103"/>
    </source>
</evidence>
<proteinExistence type="predicted"/>
<dbReference type="InterPro" id="IPR000571">
    <property type="entry name" value="Znf_CCCH"/>
</dbReference>
<dbReference type="GO" id="GO:0008270">
    <property type="term" value="F:zinc ion binding"/>
    <property type="evidence" value="ECO:0007669"/>
    <property type="project" value="UniProtKB-KW"/>
</dbReference>
<dbReference type="GO" id="GO:0051252">
    <property type="term" value="P:regulation of RNA metabolic process"/>
    <property type="evidence" value="ECO:0007669"/>
    <property type="project" value="UniProtKB-ARBA"/>
</dbReference>
<keyword evidence="8" id="KW-1185">Reference proteome</keyword>
<feature type="domain" description="C3H1-type" evidence="6">
    <location>
        <begin position="169"/>
        <end position="197"/>
    </location>
</feature>
<organism evidence="7 8">
    <name type="scientific">Raphidocelis subcapitata</name>
    <dbReference type="NCBI Taxonomy" id="307507"/>
    <lineage>
        <taxon>Eukaryota</taxon>
        <taxon>Viridiplantae</taxon>
        <taxon>Chlorophyta</taxon>
        <taxon>core chlorophytes</taxon>
        <taxon>Chlorophyceae</taxon>
        <taxon>CS clade</taxon>
        <taxon>Sphaeropleales</taxon>
        <taxon>Selenastraceae</taxon>
        <taxon>Raphidocelis</taxon>
    </lineage>
</organism>